<comment type="caution">
    <text evidence="1">The sequence shown here is derived from an EMBL/GenBank/DDBJ whole genome shotgun (WGS) entry which is preliminary data.</text>
</comment>
<protein>
    <submittedName>
        <fullName evidence="1">Uncharacterized protein</fullName>
    </submittedName>
</protein>
<sequence>MTTLAEYMIVVGDENRPPMLDKSMYNSWESRMLLYIKGKKNDRMMLEYIENGPLVYLTVEENGLGISSITAKNLSLLGHWKWRFLSEDDALWRTVIQDFYGSEGGFVSDLTPDGIKGVWHDINKAVNNIDSMVDSSNNSFSIKVLTGINTSFWKDSWFS</sequence>
<name>A0ABQ5AEW2_9ASTR</name>
<organism evidence="1 2">
    <name type="scientific">Tanacetum coccineum</name>
    <dbReference type="NCBI Taxonomy" id="301880"/>
    <lineage>
        <taxon>Eukaryota</taxon>
        <taxon>Viridiplantae</taxon>
        <taxon>Streptophyta</taxon>
        <taxon>Embryophyta</taxon>
        <taxon>Tracheophyta</taxon>
        <taxon>Spermatophyta</taxon>
        <taxon>Magnoliopsida</taxon>
        <taxon>eudicotyledons</taxon>
        <taxon>Gunneridae</taxon>
        <taxon>Pentapetalae</taxon>
        <taxon>asterids</taxon>
        <taxon>campanulids</taxon>
        <taxon>Asterales</taxon>
        <taxon>Asteraceae</taxon>
        <taxon>Asteroideae</taxon>
        <taxon>Anthemideae</taxon>
        <taxon>Anthemidinae</taxon>
        <taxon>Tanacetum</taxon>
    </lineage>
</organism>
<gene>
    <name evidence="1" type="ORF">Tco_0822359</name>
</gene>
<reference evidence="1" key="1">
    <citation type="journal article" date="2022" name="Int. J. Mol. Sci.">
        <title>Draft Genome of Tanacetum Coccineum: Genomic Comparison of Closely Related Tanacetum-Family Plants.</title>
        <authorList>
            <person name="Yamashiro T."/>
            <person name="Shiraishi A."/>
            <person name="Nakayama K."/>
            <person name="Satake H."/>
        </authorList>
    </citation>
    <scope>NUCLEOTIDE SEQUENCE</scope>
</reference>
<accession>A0ABQ5AEW2</accession>
<reference evidence="1" key="2">
    <citation type="submission" date="2022-01" db="EMBL/GenBank/DDBJ databases">
        <authorList>
            <person name="Yamashiro T."/>
            <person name="Shiraishi A."/>
            <person name="Satake H."/>
            <person name="Nakayama K."/>
        </authorList>
    </citation>
    <scope>NUCLEOTIDE SEQUENCE</scope>
</reference>
<keyword evidence="2" id="KW-1185">Reference proteome</keyword>
<dbReference type="Proteomes" id="UP001151760">
    <property type="component" value="Unassembled WGS sequence"/>
</dbReference>
<dbReference type="EMBL" id="BQNB010012252">
    <property type="protein sequence ID" value="GJT01190.1"/>
    <property type="molecule type" value="Genomic_DNA"/>
</dbReference>
<proteinExistence type="predicted"/>
<evidence type="ECO:0000313" key="1">
    <source>
        <dbReference type="EMBL" id="GJT01190.1"/>
    </source>
</evidence>
<evidence type="ECO:0000313" key="2">
    <source>
        <dbReference type="Proteomes" id="UP001151760"/>
    </source>
</evidence>